<dbReference type="InterPro" id="IPR006336">
    <property type="entry name" value="GCS2"/>
</dbReference>
<dbReference type="InterPro" id="IPR014746">
    <property type="entry name" value="Gln_synth/guanido_kin_cat_dom"/>
</dbReference>
<dbReference type="PANTHER" id="PTHR34378:SF1">
    <property type="entry name" value="GLUTAMATE--CYSTEINE LIGASE, CHLOROPLASTIC"/>
    <property type="match status" value="1"/>
</dbReference>
<protein>
    <recommendedName>
        <fullName evidence="1">glutamate--cysteine ligase</fullName>
        <ecNumber evidence="1">6.3.2.2</ecNumber>
    </recommendedName>
</protein>
<gene>
    <name evidence="6" type="ORF">KHM83_12885</name>
</gene>
<dbReference type="RefSeq" id="WP_213237435.1">
    <property type="nucleotide sequence ID" value="NZ_JAHBCL010000022.1"/>
</dbReference>
<dbReference type="EMBL" id="JAHBCL010000022">
    <property type="protein sequence ID" value="MBS7527573.1"/>
    <property type="molecule type" value="Genomic_DNA"/>
</dbReference>
<evidence type="ECO:0000256" key="2">
    <source>
        <dbReference type="ARBA" id="ARBA00022598"/>
    </source>
</evidence>
<evidence type="ECO:0000313" key="6">
    <source>
        <dbReference type="EMBL" id="MBS7527573.1"/>
    </source>
</evidence>
<dbReference type="Gene3D" id="3.30.590.20">
    <property type="match status" value="1"/>
</dbReference>
<evidence type="ECO:0000256" key="1">
    <source>
        <dbReference type="ARBA" id="ARBA00012220"/>
    </source>
</evidence>
<dbReference type="GO" id="GO:0016874">
    <property type="term" value="F:ligase activity"/>
    <property type="evidence" value="ECO:0007669"/>
    <property type="project" value="UniProtKB-KW"/>
</dbReference>
<accession>A0ABS5PQZ2</accession>
<name>A0ABS5PQZ2_9FIRM</name>
<dbReference type="InterPro" id="IPR035434">
    <property type="entry name" value="GCL_bact_plant"/>
</dbReference>
<keyword evidence="7" id="KW-1185">Reference proteome</keyword>
<dbReference type="EC" id="6.3.2.2" evidence="1"/>
<evidence type="ECO:0000256" key="5">
    <source>
        <dbReference type="ARBA" id="ARBA00048819"/>
    </source>
</evidence>
<keyword evidence="3" id="KW-0547">Nucleotide-binding</keyword>
<evidence type="ECO:0000256" key="3">
    <source>
        <dbReference type="ARBA" id="ARBA00022741"/>
    </source>
</evidence>
<comment type="caution">
    <text evidence="6">The sequence shown here is derived from an EMBL/GenBank/DDBJ whole genome shotgun (WGS) entry which is preliminary data.</text>
</comment>
<dbReference type="Proteomes" id="UP000746471">
    <property type="component" value="Unassembled WGS sequence"/>
</dbReference>
<keyword evidence="4" id="KW-0067">ATP-binding</keyword>
<evidence type="ECO:0000256" key="4">
    <source>
        <dbReference type="ARBA" id="ARBA00022840"/>
    </source>
</evidence>
<proteinExistence type="predicted"/>
<dbReference type="Pfam" id="PF04107">
    <property type="entry name" value="GCS2"/>
    <property type="match status" value="1"/>
</dbReference>
<evidence type="ECO:0000313" key="7">
    <source>
        <dbReference type="Proteomes" id="UP000746471"/>
    </source>
</evidence>
<keyword evidence="2 6" id="KW-0436">Ligase</keyword>
<comment type="catalytic activity">
    <reaction evidence="5">
        <text>L-cysteine + L-glutamate + ATP = gamma-L-glutamyl-L-cysteine + ADP + phosphate + H(+)</text>
        <dbReference type="Rhea" id="RHEA:13285"/>
        <dbReference type="ChEBI" id="CHEBI:15378"/>
        <dbReference type="ChEBI" id="CHEBI:29985"/>
        <dbReference type="ChEBI" id="CHEBI:30616"/>
        <dbReference type="ChEBI" id="CHEBI:35235"/>
        <dbReference type="ChEBI" id="CHEBI:43474"/>
        <dbReference type="ChEBI" id="CHEBI:58173"/>
        <dbReference type="ChEBI" id="CHEBI:456216"/>
        <dbReference type="EC" id="6.3.2.2"/>
    </reaction>
</comment>
<dbReference type="PANTHER" id="PTHR34378">
    <property type="entry name" value="GLUTAMATE--CYSTEINE LIGASE, CHLOROPLASTIC"/>
    <property type="match status" value="1"/>
</dbReference>
<organism evidence="6 7">
    <name type="scientific">Fusibacter paucivorans</name>
    <dbReference type="NCBI Taxonomy" id="76009"/>
    <lineage>
        <taxon>Bacteria</taxon>
        <taxon>Bacillati</taxon>
        <taxon>Bacillota</taxon>
        <taxon>Clostridia</taxon>
        <taxon>Eubacteriales</taxon>
        <taxon>Eubacteriales Family XII. Incertae Sedis</taxon>
        <taxon>Fusibacter</taxon>
    </lineage>
</organism>
<dbReference type="SUPFAM" id="SSF55931">
    <property type="entry name" value="Glutamine synthetase/guanido kinase"/>
    <property type="match status" value="1"/>
</dbReference>
<reference evidence="6 7" key="1">
    <citation type="submission" date="2021-05" db="EMBL/GenBank/DDBJ databases">
        <title>Fusibacter ferrireducens sp. nov., an anaerobic, sulfur- and Fe-reducing bacterium isolated from the mangrove sediment.</title>
        <authorList>
            <person name="Qiu D."/>
        </authorList>
    </citation>
    <scope>NUCLEOTIDE SEQUENCE [LARGE SCALE GENOMIC DNA]</scope>
    <source>
        <strain evidence="6 7">DSM 12116</strain>
    </source>
</reference>
<sequence length="429" mass="49213">MDAKRYTEAAFINKMTTVFRQRAVSEPSLLGVEFEHFLVDSKTLRSYAYDETHGQEALFKALSANGWDVLLAEKGRILGLKRNGHTLTLEPGGQIEISLKAYDTLAAIETAYLEVVNELKGMLLPSQRLVSLGYHPATKINELTLLPKQRYHLMYDYFKDHGRYCHNMMKGTASTQVSIDYKDEMDYHKKNRVAQMLSPIMASLFDSTPIFEGKRYDQENCRVCIWQQTDIKRSKFVKGSFDPKFGFEDYAAYLLALPPIVLKSNGDYYDTGDRVLRDLLNDYPLDDSDFDHLMGMVFPDVRLKGFLEIRMADAMPYPYNLSVPALIKAIFYDEALLTKYDQMANGVNETWVQKANEALLTQINPVVDGINFKEVKDMLLNDALMVLTPAEARPLMMLRSIANENGSIKRWLSEMYERDKERFLEVIAL</sequence>